<feature type="region of interest" description="Disordered" evidence="1">
    <location>
        <begin position="290"/>
        <end position="334"/>
    </location>
</feature>
<dbReference type="PANTHER" id="PTHR13408">
    <property type="entry name" value="DNA-DIRECTED RNA POLYMERASE III"/>
    <property type="match status" value="1"/>
</dbReference>
<feature type="region of interest" description="Disordered" evidence="1">
    <location>
        <begin position="101"/>
        <end position="166"/>
    </location>
</feature>
<feature type="compositionally biased region" description="Basic and acidic residues" evidence="1">
    <location>
        <begin position="299"/>
        <end position="326"/>
    </location>
</feature>
<feature type="region of interest" description="Disordered" evidence="1">
    <location>
        <begin position="59"/>
        <end position="79"/>
    </location>
</feature>
<dbReference type="Proteomes" id="UP001152803">
    <property type="component" value="Unassembled WGS sequence"/>
</dbReference>
<dbReference type="Pfam" id="PF05132">
    <property type="entry name" value="RNA_pol_Rpc4"/>
    <property type="match status" value="1"/>
</dbReference>
<protein>
    <recommendedName>
        <fullName evidence="4">DNA-directed RNA polymerase III subunit RPC4-like</fullName>
    </recommendedName>
</protein>
<dbReference type="OrthoDB" id="5836119at2759"/>
<dbReference type="InterPro" id="IPR007811">
    <property type="entry name" value="RPC4"/>
</dbReference>
<evidence type="ECO:0000256" key="1">
    <source>
        <dbReference type="SAM" id="MobiDB-lite"/>
    </source>
</evidence>
<sequence>MISRRFAQKCWGCNSSWNSTKWRLLYIDWRMSDQHDSDNAGNTPGTSDSRQCFALGRSLPGRVSLNPQPPPGRLSSLRSRDLTLGGFKKKTFIPNVHSVRKSKDELKEDVHSAPKREKKEKEEKHREVRGRRKERPQTIQSHSIFEQGPADTIRKSGSWDSTEQNEYGHSPVLKCIKKEKHVAEDDENEILQKLQRDDFLDDPGLKNDARNRPIQLPLYQSSNFFTGDAAVHVKEETAGDGTSSAVPRVQTQRCSRLTKGFPKPQQPAVAELFQQLAVSEREELFFIQLPDSLPGQPESHTEKPPKKDTKSDDKRQSHIKTREPVGKESAPVLSDFSEGPIGKLQIRKSGRVQLALGEIVMDVSEGAAFSFLQQLVSVRLSEGLAGDMSILGNVKHKLVCSPDFEALLQEVKLPPNTRSGNS</sequence>
<gene>
    <name evidence="2" type="ORF">COCON_G00036710</name>
</gene>
<dbReference type="GO" id="GO:0005666">
    <property type="term" value="C:RNA polymerase III complex"/>
    <property type="evidence" value="ECO:0007669"/>
    <property type="project" value="InterPro"/>
</dbReference>
<feature type="compositionally biased region" description="Basic and acidic residues" evidence="1">
    <location>
        <begin position="101"/>
        <end position="126"/>
    </location>
</feature>
<comment type="caution">
    <text evidence="2">The sequence shown here is derived from an EMBL/GenBank/DDBJ whole genome shotgun (WGS) entry which is preliminary data.</text>
</comment>
<name>A0A9Q1I7Q3_CONCO</name>
<keyword evidence="3" id="KW-1185">Reference proteome</keyword>
<evidence type="ECO:0000313" key="3">
    <source>
        <dbReference type="Proteomes" id="UP001152803"/>
    </source>
</evidence>
<evidence type="ECO:0000313" key="2">
    <source>
        <dbReference type="EMBL" id="KAJ8284821.1"/>
    </source>
</evidence>
<organism evidence="2 3">
    <name type="scientific">Conger conger</name>
    <name type="common">Conger eel</name>
    <name type="synonym">Muraena conger</name>
    <dbReference type="NCBI Taxonomy" id="82655"/>
    <lineage>
        <taxon>Eukaryota</taxon>
        <taxon>Metazoa</taxon>
        <taxon>Chordata</taxon>
        <taxon>Craniata</taxon>
        <taxon>Vertebrata</taxon>
        <taxon>Euteleostomi</taxon>
        <taxon>Actinopterygii</taxon>
        <taxon>Neopterygii</taxon>
        <taxon>Teleostei</taxon>
        <taxon>Anguilliformes</taxon>
        <taxon>Congridae</taxon>
        <taxon>Conger</taxon>
    </lineage>
</organism>
<dbReference type="PANTHER" id="PTHR13408:SF1">
    <property type="entry name" value="ZGC:171971"/>
    <property type="match status" value="1"/>
</dbReference>
<dbReference type="AlphaFoldDB" id="A0A9Q1I7Q3"/>
<reference evidence="2" key="1">
    <citation type="journal article" date="2023" name="Science">
        <title>Genome structures resolve the early diversification of teleost fishes.</title>
        <authorList>
            <person name="Parey E."/>
            <person name="Louis A."/>
            <person name="Montfort J."/>
            <person name="Bouchez O."/>
            <person name="Roques C."/>
            <person name="Iampietro C."/>
            <person name="Lluch J."/>
            <person name="Castinel A."/>
            <person name="Donnadieu C."/>
            <person name="Desvignes T."/>
            <person name="Floi Bucao C."/>
            <person name="Jouanno E."/>
            <person name="Wen M."/>
            <person name="Mejri S."/>
            <person name="Dirks R."/>
            <person name="Jansen H."/>
            <person name="Henkel C."/>
            <person name="Chen W.J."/>
            <person name="Zahm M."/>
            <person name="Cabau C."/>
            <person name="Klopp C."/>
            <person name="Thompson A.W."/>
            <person name="Robinson-Rechavi M."/>
            <person name="Braasch I."/>
            <person name="Lecointre G."/>
            <person name="Bobe J."/>
            <person name="Postlethwait J.H."/>
            <person name="Berthelot C."/>
            <person name="Roest Crollius H."/>
            <person name="Guiguen Y."/>
        </authorList>
    </citation>
    <scope>NUCLEOTIDE SEQUENCE</scope>
    <source>
        <strain evidence="2">Concon-B</strain>
    </source>
</reference>
<dbReference type="EMBL" id="JAFJMO010000002">
    <property type="protein sequence ID" value="KAJ8284821.1"/>
    <property type="molecule type" value="Genomic_DNA"/>
</dbReference>
<accession>A0A9Q1I7Q3</accession>
<dbReference type="GO" id="GO:0042797">
    <property type="term" value="P:tRNA transcription by RNA polymerase III"/>
    <property type="evidence" value="ECO:0007669"/>
    <property type="project" value="TreeGrafter"/>
</dbReference>
<evidence type="ECO:0008006" key="4">
    <source>
        <dbReference type="Google" id="ProtNLM"/>
    </source>
</evidence>
<proteinExistence type="predicted"/>
<dbReference type="GO" id="GO:0003677">
    <property type="term" value="F:DNA binding"/>
    <property type="evidence" value="ECO:0007669"/>
    <property type="project" value="InterPro"/>
</dbReference>